<dbReference type="InterPro" id="IPR011333">
    <property type="entry name" value="SKP1/BTB/POZ_sf"/>
</dbReference>
<dbReference type="Gene3D" id="2.60.210.10">
    <property type="entry name" value="Apoptosis, Tumor Necrosis Factor Receptor Associated Protein 2, Chain A"/>
    <property type="match status" value="1"/>
</dbReference>
<dbReference type="PROSITE" id="PS50144">
    <property type="entry name" value="MATH"/>
    <property type="match status" value="1"/>
</dbReference>
<organism evidence="3 4">
    <name type="scientific">Orchesella dallaii</name>
    <dbReference type="NCBI Taxonomy" id="48710"/>
    <lineage>
        <taxon>Eukaryota</taxon>
        <taxon>Metazoa</taxon>
        <taxon>Ecdysozoa</taxon>
        <taxon>Arthropoda</taxon>
        <taxon>Hexapoda</taxon>
        <taxon>Collembola</taxon>
        <taxon>Entomobryomorpha</taxon>
        <taxon>Entomobryoidea</taxon>
        <taxon>Orchesellidae</taxon>
        <taxon>Orchesellinae</taxon>
        <taxon>Orchesella</taxon>
    </lineage>
</organism>
<evidence type="ECO:0000313" key="3">
    <source>
        <dbReference type="EMBL" id="CAL8116487.1"/>
    </source>
</evidence>
<sequence>MAQATAKRKFPSNGSGKDWIGETELELESFSFTWTIKNYTFLSTTDILESPTFYGGSKTKHGWKLLMNPGVFSPPVIYLKLCSYGDQLSELKAITAHFQVSILNAEGHPGIPEEFRPKQDHAFTKDDFVSQNISVFPSPLEQADRSILRFIVNDTLKILCQVWIPGEMKEKVTTCQWKPSDEQKPNPKDRLAIDLGKMFSKSIATDVTVSTGVTSFKAHKAILSAPSSVFAAMFNANMMEREMATVKIDDYDKEVVKGMLDHLYTGETTVMANRAQKLLQIAEKYNLEGLKEDCEYSIAHKLNKDNVAEILALAHTHNAPILKSHAISFINWNKEELRKMKSFQDAVKAFALSGLLVDLYLSSTN</sequence>
<feature type="domain" description="MATH" evidence="2">
    <location>
        <begin position="29"/>
        <end position="162"/>
    </location>
</feature>
<dbReference type="PANTHER" id="PTHR24413">
    <property type="entry name" value="SPECKLE-TYPE POZ PROTEIN"/>
    <property type="match status" value="1"/>
</dbReference>
<comment type="caution">
    <text evidence="3">The sequence shown here is derived from an EMBL/GenBank/DDBJ whole genome shotgun (WGS) entry which is preliminary data.</text>
</comment>
<evidence type="ECO:0000259" key="1">
    <source>
        <dbReference type="PROSITE" id="PS50097"/>
    </source>
</evidence>
<proteinExistence type="predicted"/>
<dbReference type="InterPro" id="IPR000210">
    <property type="entry name" value="BTB/POZ_dom"/>
</dbReference>
<reference evidence="3 4" key="1">
    <citation type="submission" date="2024-08" db="EMBL/GenBank/DDBJ databases">
        <authorList>
            <person name="Cucini C."/>
            <person name="Frati F."/>
        </authorList>
    </citation>
    <scope>NUCLEOTIDE SEQUENCE [LARGE SCALE GENOMIC DNA]</scope>
</reference>
<evidence type="ECO:0008006" key="5">
    <source>
        <dbReference type="Google" id="ProtNLM"/>
    </source>
</evidence>
<dbReference type="InterPro" id="IPR008974">
    <property type="entry name" value="TRAF-like"/>
</dbReference>
<accession>A0ABP1R133</accession>
<feature type="domain" description="BTB" evidence="1">
    <location>
        <begin position="205"/>
        <end position="272"/>
    </location>
</feature>
<dbReference type="Gene3D" id="3.30.710.10">
    <property type="entry name" value="Potassium Channel Kv1.1, Chain A"/>
    <property type="match status" value="1"/>
</dbReference>
<dbReference type="EMBL" id="CAXLJM020000053">
    <property type="protein sequence ID" value="CAL8116487.1"/>
    <property type="molecule type" value="Genomic_DNA"/>
</dbReference>
<dbReference type="Proteomes" id="UP001642540">
    <property type="component" value="Unassembled WGS sequence"/>
</dbReference>
<evidence type="ECO:0000313" key="4">
    <source>
        <dbReference type="Proteomes" id="UP001642540"/>
    </source>
</evidence>
<dbReference type="PROSITE" id="PS50097">
    <property type="entry name" value="BTB"/>
    <property type="match status" value="1"/>
</dbReference>
<dbReference type="Pfam" id="PF00651">
    <property type="entry name" value="BTB"/>
    <property type="match status" value="1"/>
</dbReference>
<dbReference type="Pfam" id="PF22486">
    <property type="entry name" value="MATH_2"/>
    <property type="match status" value="1"/>
</dbReference>
<protein>
    <recommendedName>
        <fullName evidence="5">Speckle-type POZ protein</fullName>
    </recommendedName>
</protein>
<dbReference type="SUPFAM" id="SSF49599">
    <property type="entry name" value="TRAF domain-like"/>
    <property type="match status" value="1"/>
</dbReference>
<keyword evidence="4" id="KW-1185">Reference proteome</keyword>
<dbReference type="SMART" id="SM00225">
    <property type="entry name" value="BTB"/>
    <property type="match status" value="1"/>
</dbReference>
<dbReference type="SUPFAM" id="SSF54695">
    <property type="entry name" value="POZ domain"/>
    <property type="match status" value="1"/>
</dbReference>
<evidence type="ECO:0000259" key="2">
    <source>
        <dbReference type="PROSITE" id="PS50144"/>
    </source>
</evidence>
<gene>
    <name evidence="3" type="ORF">ODALV1_LOCUS17304</name>
</gene>
<name>A0ABP1R133_9HEXA</name>
<dbReference type="InterPro" id="IPR002083">
    <property type="entry name" value="MATH/TRAF_dom"/>
</dbReference>